<dbReference type="PANTHER" id="PTHR43776:SF7">
    <property type="entry name" value="D,D-DIPEPTIDE TRANSPORT ATP-BINDING PROTEIN DDPF-RELATED"/>
    <property type="match status" value="1"/>
</dbReference>
<dbReference type="EMBL" id="WLZY01000001">
    <property type="protein sequence ID" value="NDL55804.1"/>
    <property type="molecule type" value="Genomic_DNA"/>
</dbReference>
<dbReference type="PROSITE" id="PS50893">
    <property type="entry name" value="ABC_TRANSPORTER_2"/>
    <property type="match status" value="1"/>
</dbReference>
<dbReference type="InterPro" id="IPR017871">
    <property type="entry name" value="ABC_transporter-like_CS"/>
</dbReference>
<dbReference type="GO" id="GO:0016887">
    <property type="term" value="F:ATP hydrolysis activity"/>
    <property type="evidence" value="ECO:0007669"/>
    <property type="project" value="InterPro"/>
</dbReference>
<keyword evidence="7" id="KW-1185">Reference proteome</keyword>
<gene>
    <name evidence="6" type="ORF">F7O44_01830</name>
</gene>
<dbReference type="Gene3D" id="3.40.50.300">
    <property type="entry name" value="P-loop containing nucleotide triphosphate hydrolases"/>
    <property type="match status" value="1"/>
</dbReference>
<protein>
    <submittedName>
        <fullName evidence="6">ATP-binding cassette domain-containing protein</fullName>
    </submittedName>
</protein>
<dbReference type="Proteomes" id="UP000460435">
    <property type="component" value="Unassembled WGS sequence"/>
</dbReference>
<dbReference type="CDD" id="cd03257">
    <property type="entry name" value="ABC_NikE_OppD_transporters"/>
    <property type="match status" value="1"/>
</dbReference>
<evidence type="ECO:0000313" key="7">
    <source>
        <dbReference type="Proteomes" id="UP000460435"/>
    </source>
</evidence>
<dbReference type="InterPro" id="IPR003593">
    <property type="entry name" value="AAA+_ATPase"/>
</dbReference>
<comment type="caution">
    <text evidence="6">The sequence shown here is derived from an EMBL/GenBank/DDBJ whole genome shotgun (WGS) entry which is preliminary data.</text>
</comment>
<feature type="domain" description="ABC transporter" evidence="5">
    <location>
        <begin position="8"/>
        <end position="255"/>
    </location>
</feature>
<evidence type="ECO:0000313" key="6">
    <source>
        <dbReference type="EMBL" id="NDL55804.1"/>
    </source>
</evidence>
<dbReference type="InterPro" id="IPR050319">
    <property type="entry name" value="ABC_transp_ATP-bind"/>
</dbReference>
<evidence type="ECO:0000256" key="2">
    <source>
        <dbReference type="ARBA" id="ARBA00022448"/>
    </source>
</evidence>
<dbReference type="SUPFAM" id="SSF52540">
    <property type="entry name" value="P-loop containing nucleoside triphosphate hydrolases"/>
    <property type="match status" value="1"/>
</dbReference>
<proteinExistence type="inferred from homology"/>
<dbReference type="GO" id="GO:0055085">
    <property type="term" value="P:transmembrane transport"/>
    <property type="evidence" value="ECO:0007669"/>
    <property type="project" value="UniProtKB-ARBA"/>
</dbReference>
<dbReference type="PROSITE" id="PS00211">
    <property type="entry name" value="ABC_TRANSPORTER_1"/>
    <property type="match status" value="1"/>
</dbReference>
<evidence type="ECO:0000256" key="1">
    <source>
        <dbReference type="ARBA" id="ARBA00005417"/>
    </source>
</evidence>
<accession>A0A7K3LXP1</accession>
<comment type="similarity">
    <text evidence="1">Belongs to the ABC transporter superfamily.</text>
</comment>
<keyword evidence="3" id="KW-0547">Nucleotide-binding</keyword>
<dbReference type="PANTHER" id="PTHR43776">
    <property type="entry name" value="TRANSPORT ATP-BINDING PROTEIN"/>
    <property type="match status" value="1"/>
</dbReference>
<reference evidence="6 7" key="1">
    <citation type="submission" date="2019-11" db="EMBL/GenBank/DDBJ databases">
        <authorList>
            <person name="Li X.-J."/>
            <person name="Feng X.-M."/>
        </authorList>
    </citation>
    <scope>NUCLEOTIDE SEQUENCE [LARGE SCALE GENOMIC DNA]</scope>
    <source>
        <strain evidence="6 7">XMNu-373</strain>
    </source>
</reference>
<dbReference type="SMART" id="SM00382">
    <property type="entry name" value="AAA"/>
    <property type="match status" value="1"/>
</dbReference>
<dbReference type="InterPro" id="IPR003439">
    <property type="entry name" value="ABC_transporter-like_ATP-bd"/>
</dbReference>
<organism evidence="6 7">
    <name type="scientific">Phytoactinopolyspora mesophila</name>
    <dbReference type="NCBI Taxonomy" id="2650750"/>
    <lineage>
        <taxon>Bacteria</taxon>
        <taxon>Bacillati</taxon>
        <taxon>Actinomycetota</taxon>
        <taxon>Actinomycetes</taxon>
        <taxon>Jiangellales</taxon>
        <taxon>Jiangellaceae</taxon>
        <taxon>Phytoactinopolyspora</taxon>
    </lineage>
</organism>
<evidence type="ECO:0000256" key="4">
    <source>
        <dbReference type="ARBA" id="ARBA00022840"/>
    </source>
</evidence>
<evidence type="ECO:0000259" key="5">
    <source>
        <dbReference type="PROSITE" id="PS50893"/>
    </source>
</evidence>
<dbReference type="Pfam" id="PF00005">
    <property type="entry name" value="ABC_tran"/>
    <property type="match status" value="1"/>
</dbReference>
<dbReference type="AlphaFoldDB" id="A0A7K3LXP1"/>
<name>A0A7K3LXP1_9ACTN</name>
<keyword evidence="4 6" id="KW-0067">ATP-binding</keyword>
<dbReference type="RefSeq" id="WP_162448478.1">
    <property type="nucleotide sequence ID" value="NZ_WLZY01000001.1"/>
</dbReference>
<dbReference type="InterPro" id="IPR027417">
    <property type="entry name" value="P-loop_NTPase"/>
</dbReference>
<sequence length="261" mass="28743">MTPTAPALQLEHVSKDFRFGSLFSRAVHHAVVDVNLHLERCHVLGVVGESGSGKSTLGRIAVGLIPPTSGTVTVAGERLDNLDAGALRRKRRQMQMIFQDSSSSLNPRMTLQDLLMEPFRVQGLLTEPDRRRRASELADEVQLAQAFLPRMPHEFSGGQRQRISIARALALDPGLIVADEPVSALDVSVQAAILNLLKDIQEARDLSMLFISHDMAVIEFMSDDVAVIYQGRIVEHAACQEVFAKPRNDYTKLLLTSTPSL</sequence>
<evidence type="ECO:0000256" key="3">
    <source>
        <dbReference type="ARBA" id="ARBA00022741"/>
    </source>
</evidence>
<dbReference type="GO" id="GO:0005524">
    <property type="term" value="F:ATP binding"/>
    <property type="evidence" value="ECO:0007669"/>
    <property type="project" value="UniProtKB-KW"/>
</dbReference>
<keyword evidence="2" id="KW-0813">Transport</keyword>